<evidence type="ECO:0000259" key="7">
    <source>
        <dbReference type="PROSITE" id="PS50188"/>
    </source>
</evidence>
<dbReference type="InterPro" id="IPR017907">
    <property type="entry name" value="Znf_RING_CS"/>
</dbReference>
<dbReference type="Pfam" id="PF13445">
    <property type="entry name" value="zf-RING_UBOX"/>
    <property type="match status" value="1"/>
</dbReference>
<reference evidence="9" key="1">
    <citation type="submission" date="2025-08" db="UniProtKB">
        <authorList>
            <consortium name="RefSeq"/>
        </authorList>
    </citation>
    <scope>IDENTIFICATION</scope>
</reference>
<evidence type="ECO:0000256" key="1">
    <source>
        <dbReference type="ARBA" id="ARBA00022723"/>
    </source>
</evidence>
<dbReference type="SMART" id="SM00449">
    <property type="entry name" value="SPRY"/>
    <property type="match status" value="1"/>
</dbReference>
<dbReference type="OrthoDB" id="6105938at2759"/>
<dbReference type="PANTHER" id="PTHR24103">
    <property type="entry name" value="E3 UBIQUITIN-PROTEIN LIGASE TRIM"/>
    <property type="match status" value="1"/>
</dbReference>
<dbReference type="InterPro" id="IPR050143">
    <property type="entry name" value="TRIM/RBCC"/>
</dbReference>
<dbReference type="Gene3D" id="3.30.160.60">
    <property type="entry name" value="Classic Zinc Finger"/>
    <property type="match status" value="1"/>
</dbReference>
<dbReference type="InterPro" id="IPR013083">
    <property type="entry name" value="Znf_RING/FYVE/PHD"/>
</dbReference>
<dbReference type="Gene3D" id="3.30.40.10">
    <property type="entry name" value="Zinc/RING finger domain, C3HC4 (zinc finger)"/>
    <property type="match status" value="1"/>
</dbReference>
<dbReference type="Pfam" id="PF00643">
    <property type="entry name" value="zf-B_box"/>
    <property type="match status" value="1"/>
</dbReference>
<dbReference type="PROSITE" id="PS00518">
    <property type="entry name" value="ZF_RING_1"/>
    <property type="match status" value="1"/>
</dbReference>
<dbReference type="InterPro" id="IPR043136">
    <property type="entry name" value="B30.2/SPRY_sf"/>
</dbReference>
<dbReference type="Pfam" id="PF00622">
    <property type="entry name" value="SPRY"/>
    <property type="match status" value="1"/>
</dbReference>
<evidence type="ECO:0000313" key="9">
    <source>
        <dbReference type="RefSeq" id="XP_031418779.1"/>
    </source>
</evidence>
<dbReference type="InterPro" id="IPR000315">
    <property type="entry name" value="Znf_B-box"/>
</dbReference>
<dbReference type="SMART" id="SM00336">
    <property type="entry name" value="BBOX"/>
    <property type="match status" value="1"/>
</dbReference>
<dbReference type="InterPro" id="IPR001841">
    <property type="entry name" value="Znf_RING"/>
</dbReference>
<sequence length="464" mass="53250">MDLKSSLLEQDLSCPVCKEIFQDPVFLLCSHSFCRACLKETWKEKEAKECPVCRYNSCMDLLPSNLVLRNLCDDYLQERSHRAVTDDEVLCSLHGEKLKLFCLEDKQLACLVCRDSKKHADHKFCPVDEAAQDLKEELKTWMKPFKETLTTYEGIQQTLNHTVKHLKSQARHTEVQIKEEFQMLYQFLRDEEMARIAALREEEEQKSYTMMKKIQEISFLSETIQAMEMEMKMANVPFLQKYSSTTQRAQSTLQDPGKVSGKLINVASHLSNLKFRVWEKMQGIIEYTPVTLDPNTAHPCLKLSDDLTSLRLSTENQQLPDNPERFDGYSSVLGSEGFISGTHCWDVEVGDSTTWALGVVSESELKNREGLSKFGLWYIGCSNGRYGKGYSTELLTPLTVNQKLQRVRVQLDWDKGRVAFADAATGSHLHTFTHTFTERVFPYFCNVSSVRALRILTLKPFVNL</sequence>
<dbReference type="AlphaFoldDB" id="A0A6P8F218"/>
<dbReference type="GeneID" id="105892116"/>
<dbReference type="InterPro" id="IPR001870">
    <property type="entry name" value="B30.2/SPRY"/>
</dbReference>
<dbReference type="PROSITE" id="PS50089">
    <property type="entry name" value="ZF_RING_2"/>
    <property type="match status" value="1"/>
</dbReference>
<dbReference type="SUPFAM" id="SSF57845">
    <property type="entry name" value="B-box zinc-binding domain"/>
    <property type="match status" value="1"/>
</dbReference>
<dbReference type="RefSeq" id="XP_031418779.1">
    <property type="nucleotide sequence ID" value="XM_031562919.2"/>
</dbReference>
<evidence type="ECO:0000259" key="5">
    <source>
        <dbReference type="PROSITE" id="PS50089"/>
    </source>
</evidence>
<dbReference type="SUPFAM" id="SSF57850">
    <property type="entry name" value="RING/U-box"/>
    <property type="match status" value="1"/>
</dbReference>
<dbReference type="PROSITE" id="PS50119">
    <property type="entry name" value="ZF_BBOX"/>
    <property type="match status" value="1"/>
</dbReference>
<proteinExistence type="predicted"/>
<dbReference type="SUPFAM" id="SSF49899">
    <property type="entry name" value="Concanavalin A-like lectins/glucanases"/>
    <property type="match status" value="1"/>
</dbReference>
<dbReference type="SMART" id="SM00184">
    <property type="entry name" value="RING"/>
    <property type="match status" value="1"/>
</dbReference>
<organism evidence="8 9">
    <name type="scientific">Clupea harengus</name>
    <name type="common">Atlantic herring</name>
    <dbReference type="NCBI Taxonomy" id="7950"/>
    <lineage>
        <taxon>Eukaryota</taxon>
        <taxon>Metazoa</taxon>
        <taxon>Chordata</taxon>
        <taxon>Craniata</taxon>
        <taxon>Vertebrata</taxon>
        <taxon>Euteleostomi</taxon>
        <taxon>Actinopterygii</taxon>
        <taxon>Neopterygii</taxon>
        <taxon>Teleostei</taxon>
        <taxon>Clupei</taxon>
        <taxon>Clupeiformes</taxon>
        <taxon>Clupeoidei</taxon>
        <taxon>Clupeidae</taxon>
        <taxon>Clupea</taxon>
    </lineage>
</organism>
<evidence type="ECO:0000259" key="6">
    <source>
        <dbReference type="PROSITE" id="PS50119"/>
    </source>
</evidence>
<dbReference type="GO" id="GO:0008270">
    <property type="term" value="F:zinc ion binding"/>
    <property type="evidence" value="ECO:0007669"/>
    <property type="project" value="UniProtKB-KW"/>
</dbReference>
<protein>
    <submittedName>
        <fullName evidence="9">E3 ubiquitin-protein ligase TRIM35-like</fullName>
    </submittedName>
</protein>
<dbReference type="InterPro" id="IPR003879">
    <property type="entry name" value="Butyrophylin_SPRY"/>
</dbReference>
<dbReference type="PRINTS" id="PR01407">
    <property type="entry name" value="BUTYPHLNCDUF"/>
</dbReference>
<dbReference type="InterPro" id="IPR013320">
    <property type="entry name" value="ConA-like_dom_sf"/>
</dbReference>
<gene>
    <name evidence="9" type="primary">LOC105892116</name>
</gene>
<dbReference type="Gene3D" id="2.60.120.920">
    <property type="match status" value="1"/>
</dbReference>
<keyword evidence="3" id="KW-0862">Zinc</keyword>
<dbReference type="CDD" id="cd12893">
    <property type="entry name" value="SPRY_PRY_TRIM35"/>
    <property type="match status" value="1"/>
</dbReference>
<evidence type="ECO:0000256" key="2">
    <source>
        <dbReference type="ARBA" id="ARBA00022771"/>
    </source>
</evidence>
<evidence type="ECO:0000256" key="3">
    <source>
        <dbReference type="ARBA" id="ARBA00022833"/>
    </source>
</evidence>
<dbReference type="InterPro" id="IPR003877">
    <property type="entry name" value="SPRY_dom"/>
</dbReference>
<evidence type="ECO:0000256" key="4">
    <source>
        <dbReference type="PROSITE-ProRule" id="PRU00024"/>
    </source>
</evidence>
<feature type="domain" description="B box-type" evidence="6">
    <location>
        <begin position="86"/>
        <end position="127"/>
    </location>
</feature>
<accession>A0A6P8F218</accession>
<feature type="domain" description="RING-type" evidence="5">
    <location>
        <begin position="14"/>
        <end position="54"/>
    </location>
</feature>
<evidence type="ECO:0000313" key="8">
    <source>
        <dbReference type="Proteomes" id="UP000515152"/>
    </source>
</evidence>
<dbReference type="InterPro" id="IPR027370">
    <property type="entry name" value="Znf-RING_euk"/>
</dbReference>
<dbReference type="SMART" id="SM00589">
    <property type="entry name" value="PRY"/>
    <property type="match status" value="1"/>
</dbReference>
<feature type="domain" description="B30.2/SPRY" evidence="7">
    <location>
        <begin position="270"/>
        <end position="462"/>
    </location>
</feature>
<keyword evidence="2 4" id="KW-0863">Zinc-finger</keyword>
<dbReference type="InterPro" id="IPR006574">
    <property type="entry name" value="PRY"/>
</dbReference>
<name>A0A6P8F218_CLUHA</name>
<keyword evidence="8" id="KW-1185">Reference proteome</keyword>
<dbReference type="Pfam" id="PF13765">
    <property type="entry name" value="PRY"/>
    <property type="match status" value="1"/>
</dbReference>
<dbReference type="Proteomes" id="UP000515152">
    <property type="component" value="Chromosome 3"/>
</dbReference>
<dbReference type="FunFam" id="2.60.120.920:FF:000004">
    <property type="entry name" value="Butyrophilin subfamily 1 member A1"/>
    <property type="match status" value="1"/>
</dbReference>
<dbReference type="KEGG" id="char:105892116"/>
<dbReference type="PROSITE" id="PS50188">
    <property type="entry name" value="B302_SPRY"/>
    <property type="match status" value="1"/>
</dbReference>
<keyword evidence="1" id="KW-0479">Metal-binding</keyword>